<dbReference type="PANTHER" id="PTHR43827:SF3">
    <property type="entry name" value="NADP-DEPENDENT OXIDOREDUCTASE DOMAIN-CONTAINING PROTEIN"/>
    <property type="match status" value="1"/>
</dbReference>
<dbReference type="PROSITE" id="PS00798">
    <property type="entry name" value="ALDOKETO_REDUCTASE_1"/>
    <property type="match status" value="1"/>
</dbReference>
<dbReference type="GO" id="GO:0047017">
    <property type="term" value="F:prostaglandin F synthase activity"/>
    <property type="evidence" value="ECO:0007669"/>
    <property type="project" value="UniProtKB-EC"/>
</dbReference>
<dbReference type="Proteomes" id="UP000029033">
    <property type="component" value="Unassembled WGS sequence"/>
</dbReference>
<dbReference type="GeneID" id="85164808"/>
<dbReference type="PROSITE" id="PS00063">
    <property type="entry name" value="ALDOKETO_REDUCTASE_3"/>
    <property type="match status" value="1"/>
</dbReference>
<evidence type="ECO:0000256" key="2">
    <source>
        <dbReference type="ARBA" id="ARBA00022857"/>
    </source>
</evidence>
<dbReference type="SUPFAM" id="SSF51430">
    <property type="entry name" value="NAD(P)-linked oxidoreductase"/>
    <property type="match status" value="1"/>
</dbReference>
<comment type="caution">
    <text evidence="8">The sequence shown here is derived from an EMBL/GenBank/DDBJ whole genome shotgun (WGS) entry which is preliminary data.</text>
</comment>
<dbReference type="AlphaFoldDB" id="A0A087DDG6"/>
<evidence type="ECO:0000256" key="1">
    <source>
        <dbReference type="ARBA" id="ARBA00007905"/>
    </source>
</evidence>
<dbReference type="Pfam" id="PF00248">
    <property type="entry name" value="Aldo_ket_red"/>
    <property type="match status" value="1"/>
</dbReference>
<dbReference type="EC" id="1.1.1.188" evidence="8"/>
<dbReference type="OrthoDB" id="9804790at2"/>
<evidence type="ECO:0000256" key="6">
    <source>
        <dbReference type="PIRSR" id="PIRSR000097-3"/>
    </source>
</evidence>
<proteinExistence type="inferred from homology"/>
<evidence type="ECO:0000256" key="4">
    <source>
        <dbReference type="PIRSR" id="PIRSR000097-1"/>
    </source>
</evidence>
<gene>
    <name evidence="8" type="ORF">BSCA_0054</name>
</gene>
<organism evidence="8 9">
    <name type="scientific">Bifidobacterium scardovii</name>
    <dbReference type="NCBI Taxonomy" id="158787"/>
    <lineage>
        <taxon>Bacteria</taxon>
        <taxon>Bacillati</taxon>
        <taxon>Actinomycetota</taxon>
        <taxon>Actinomycetes</taxon>
        <taxon>Bifidobacteriales</taxon>
        <taxon>Bifidobacteriaceae</taxon>
        <taxon>Bifidobacterium</taxon>
    </lineage>
</organism>
<dbReference type="RefSeq" id="WP_033516750.1">
    <property type="nucleotide sequence ID" value="NZ_CAUPKV010000032.1"/>
</dbReference>
<dbReference type="InterPro" id="IPR018170">
    <property type="entry name" value="Aldo/ket_reductase_CS"/>
</dbReference>
<dbReference type="PANTHER" id="PTHR43827">
    <property type="entry name" value="2,5-DIKETO-D-GLUCONIC ACID REDUCTASE"/>
    <property type="match status" value="1"/>
</dbReference>
<comment type="similarity">
    <text evidence="1">Belongs to the aldo/keto reductase family.</text>
</comment>
<dbReference type="FunFam" id="3.20.20.100:FF:000015">
    <property type="entry name" value="Oxidoreductase, aldo/keto reductase family"/>
    <property type="match status" value="1"/>
</dbReference>
<dbReference type="Gene3D" id="3.20.20.100">
    <property type="entry name" value="NADP-dependent oxidoreductase domain"/>
    <property type="match status" value="1"/>
</dbReference>
<dbReference type="InterPro" id="IPR023210">
    <property type="entry name" value="NADP_OxRdtase_dom"/>
</dbReference>
<evidence type="ECO:0000259" key="7">
    <source>
        <dbReference type="Pfam" id="PF00248"/>
    </source>
</evidence>
<feature type="active site" description="Proton donor" evidence="4">
    <location>
        <position position="48"/>
    </location>
</feature>
<protein>
    <submittedName>
        <fullName evidence="8">2,5-diketo-D-gluconic acid reductase</fullName>
        <ecNumber evidence="8">1.1.1.188</ecNumber>
    </submittedName>
</protein>
<accession>A0A087DDG6</accession>
<feature type="binding site" evidence="5">
    <location>
        <position position="106"/>
    </location>
    <ligand>
        <name>substrate</name>
    </ligand>
</feature>
<keyword evidence="3 8" id="KW-0560">Oxidoreductase</keyword>
<dbReference type="EMBL" id="JGZO01000012">
    <property type="protein sequence ID" value="KFI93566.1"/>
    <property type="molecule type" value="Genomic_DNA"/>
</dbReference>
<keyword evidence="2" id="KW-0521">NADP</keyword>
<evidence type="ECO:0000256" key="5">
    <source>
        <dbReference type="PIRSR" id="PIRSR000097-2"/>
    </source>
</evidence>
<dbReference type="CDD" id="cd19133">
    <property type="entry name" value="AKR_AKR5F1"/>
    <property type="match status" value="1"/>
</dbReference>
<dbReference type="PRINTS" id="PR00069">
    <property type="entry name" value="ALDKETRDTASE"/>
</dbReference>
<feature type="domain" description="NADP-dependent oxidoreductase" evidence="7">
    <location>
        <begin position="20"/>
        <end position="256"/>
    </location>
</feature>
<dbReference type="STRING" id="158787.BSCA_0054"/>
<evidence type="ECO:0000313" key="9">
    <source>
        <dbReference type="Proteomes" id="UP000029033"/>
    </source>
</evidence>
<feature type="site" description="Lowers pKa of active site Tyr" evidence="6">
    <location>
        <position position="73"/>
    </location>
</feature>
<evidence type="ECO:0000313" key="8">
    <source>
        <dbReference type="EMBL" id="KFI93566.1"/>
    </source>
</evidence>
<reference evidence="8 9" key="1">
    <citation type="submission" date="2014-03" db="EMBL/GenBank/DDBJ databases">
        <title>Genomics of Bifidobacteria.</title>
        <authorList>
            <person name="Ventura M."/>
            <person name="Milani C."/>
            <person name="Lugli G.A."/>
        </authorList>
    </citation>
    <scope>NUCLEOTIDE SEQUENCE [LARGE SCALE GENOMIC DNA]</scope>
    <source>
        <strain evidence="8 9">LMG 21589</strain>
    </source>
</reference>
<dbReference type="eggNOG" id="COG0656">
    <property type="taxonomic scope" value="Bacteria"/>
</dbReference>
<dbReference type="InterPro" id="IPR020471">
    <property type="entry name" value="AKR"/>
</dbReference>
<dbReference type="PIRSF" id="PIRSF000097">
    <property type="entry name" value="AKR"/>
    <property type="match status" value="1"/>
</dbReference>
<dbReference type="InterPro" id="IPR036812">
    <property type="entry name" value="NAD(P)_OxRdtase_dom_sf"/>
</dbReference>
<keyword evidence="9" id="KW-1185">Reference proteome</keyword>
<name>A0A087DDG6_9BIFI</name>
<evidence type="ECO:0000256" key="3">
    <source>
        <dbReference type="ARBA" id="ARBA00023002"/>
    </source>
</evidence>
<sequence>MESITLRNGVEMPKIGYGVFQISKDDCARCVREAIETGYRHIDTAQSYFNESEVGDGIAQSGIDRADLFVTTKIWISNYGYENTLKSVEVSLRKLKTDYLDLVLLHQPFSDYYGAWHALEKLHREGVVRAIGVSNFSPDRLADIAAFNEIAPMVGQVETNPFNQQIDAHENMVRRGVVQEAWAPFGEGKSGMFSNPTLTAIGERYGKSAAQVILRWLMQRDIVALPKSTHKDRMEQNIDIFDFRLTDDDMTAITGLDTGTSLFFDHNTPEAVDMMVRLVKERAGRE</sequence>
<dbReference type="PROSITE" id="PS00062">
    <property type="entry name" value="ALDOKETO_REDUCTASE_2"/>
    <property type="match status" value="1"/>
</dbReference>